<sequence>MMKPLLISVLALAASGAAVAADTDPLDFDYQVVARASDRPALIFNDGLSTYIQPRRGQAVSADGAQQSGPYWVIDGVPDVLRYSVNGQTVEARWKRANGFTSEPANPTGDLPRSLAGISGRLAVIGGYTTLPVVRAGRSSLPLAQMVKSIAPAGWTGTAQKDIPLTEDVTVELNGGENWLQALARVLDRRNLYAEVDFTQRNIALRAVPPKSFSVVGEPSSGAAMAGALQASVAAAVAAVAAPAAPAQLAAAGTPLPEGPTLASAFAAVAIRDNKQGRIEIRFEQEPKDLGLRDASDSKIWTKWDEAQRVLSFATVDRFTATADGKSVEVKRTPEIDYEFPHENSAGLEMVFEKDGATYLSFAKSMVSVSVFGDDHQRNGEQKDRYYKFDGIAARLTVIADGNVVYVDRVPQVRFKEQPGKVAL</sequence>
<feature type="signal peptide" evidence="1">
    <location>
        <begin position="1"/>
        <end position="20"/>
    </location>
</feature>
<dbReference type="EMBL" id="FMSH01000308">
    <property type="protein sequence ID" value="SCU77634.1"/>
    <property type="molecule type" value="Genomic_DNA"/>
</dbReference>
<protein>
    <recommendedName>
        <fullName evidence="3">Pilus assembly protein PilL</fullName>
    </recommendedName>
</protein>
<reference evidence="2" key="1">
    <citation type="submission" date="2016-09" db="EMBL/GenBank/DDBJ databases">
        <authorList>
            <person name="Capua I."/>
            <person name="De Benedictis P."/>
            <person name="Joannis T."/>
            <person name="Lombin L.H."/>
            <person name="Cattoli G."/>
        </authorList>
    </citation>
    <scope>NUCLEOTIDE SEQUENCE</scope>
    <source>
        <strain evidence="2">B9</strain>
    </source>
</reference>
<feature type="chain" id="PRO_5012724215" description="Pilus assembly protein PilL" evidence="1">
    <location>
        <begin position="21"/>
        <end position="424"/>
    </location>
</feature>
<evidence type="ECO:0008006" key="3">
    <source>
        <dbReference type="Google" id="ProtNLM"/>
    </source>
</evidence>
<evidence type="ECO:0000313" key="2">
    <source>
        <dbReference type="EMBL" id="SCU77634.1"/>
    </source>
</evidence>
<keyword evidence="1" id="KW-0732">Signal</keyword>
<name>A0A1K0IIT7_CUPNE</name>
<evidence type="ECO:0000256" key="1">
    <source>
        <dbReference type="SAM" id="SignalP"/>
    </source>
</evidence>
<proteinExistence type="predicted"/>
<accession>A0A1K0IIT7</accession>
<dbReference type="CDD" id="cd06911">
    <property type="entry name" value="VirB9_CagX_TrbG"/>
    <property type="match status" value="1"/>
</dbReference>
<gene>
    <name evidence="2" type="ORF">CNECB9_3760057</name>
</gene>
<organism evidence="2">
    <name type="scientific">Cupriavidus necator</name>
    <name type="common">Alcaligenes eutrophus</name>
    <name type="synonym">Ralstonia eutropha</name>
    <dbReference type="NCBI Taxonomy" id="106590"/>
    <lineage>
        <taxon>Bacteria</taxon>
        <taxon>Pseudomonadati</taxon>
        <taxon>Pseudomonadota</taxon>
        <taxon>Betaproteobacteria</taxon>
        <taxon>Burkholderiales</taxon>
        <taxon>Burkholderiaceae</taxon>
        <taxon>Cupriavidus</taxon>
    </lineage>
</organism>
<dbReference type="AlphaFoldDB" id="A0A1K0IIT7"/>
<dbReference type="RefSeq" id="WP_340526925.1">
    <property type="nucleotide sequence ID" value="NZ_FMSH01000308.1"/>
</dbReference>
<dbReference type="InterPro" id="IPR033645">
    <property type="entry name" value="VirB9/CagX/TrbG_C"/>
</dbReference>